<keyword evidence="3" id="KW-0418">Kinase</keyword>
<name>A0A2M7D8S1_9BACT</name>
<evidence type="ECO:0000256" key="1">
    <source>
        <dbReference type="ARBA" id="ARBA00010688"/>
    </source>
</evidence>
<evidence type="ECO:0000256" key="2">
    <source>
        <dbReference type="ARBA" id="ARBA00022679"/>
    </source>
</evidence>
<dbReference type="Pfam" id="PF00294">
    <property type="entry name" value="PfkB"/>
    <property type="match status" value="1"/>
</dbReference>
<proteinExistence type="inferred from homology"/>
<dbReference type="AlphaFoldDB" id="A0A2M7D8S1"/>
<dbReference type="Proteomes" id="UP000230304">
    <property type="component" value="Unassembled WGS sequence"/>
</dbReference>
<dbReference type="PANTHER" id="PTHR43085">
    <property type="entry name" value="HEXOKINASE FAMILY MEMBER"/>
    <property type="match status" value="1"/>
</dbReference>
<evidence type="ECO:0000313" key="6">
    <source>
        <dbReference type="Proteomes" id="UP000230304"/>
    </source>
</evidence>
<dbReference type="PANTHER" id="PTHR43085:SF57">
    <property type="entry name" value="CARBOHYDRATE KINASE PFKB DOMAIN-CONTAINING PROTEIN"/>
    <property type="match status" value="1"/>
</dbReference>
<dbReference type="Gene3D" id="3.40.1190.20">
    <property type="match status" value="1"/>
</dbReference>
<comment type="similarity">
    <text evidence="1">Belongs to the carbohydrate kinase PfkB family.</text>
</comment>
<dbReference type="InterPro" id="IPR011611">
    <property type="entry name" value="PfkB_dom"/>
</dbReference>
<evidence type="ECO:0000313" key="5">
    <source>
        <dbReference type="EMBL" id="PIV43748.1"/>
    </source>
</evidence>
<gene>
    <name evidence="5" type="ORF">COS26_00070</name>
</gene>
<evidence type="ECO:0000259" key="4">
    <source>
        <dbReference type="Pfam" id="PF00294"/>
    </source>
</evidence>
<dbReference type="SUPFAM" id="SSF53613">
    <property type="entry name" value="Ribokinase-like"/>
    <property type="match status" value="1"/>
</dbReference>
<dbReference type="InterPro" id="IPR029056">
    <property type="entry name" value="Ribokinase-like"/>
</dbReference>
<protein>
    <recommendedName>
        <fullName evidence="4">Carbohydrate kinase PfkB domain-containing protein</fullName>
    </recommendedName>
</protein>
<comment type="caution">
    <text evidence="5">The sequence shown here is derived from an EMBL/GenBank/DDBJ whole genome shotgun (WGS) entry which is preliminary data.</text>
</comment>
<dbReference type="EMBL" id="PEUA01000003">
    <property type="protein sequence ID" value="PIV43748.1"/>
    <property type="molecule type" value="Genomic_DNA"/>
</dbReference>
<sequence length="343" mass="38165">MQSESIFCFGRPIIDITASIEEKFLREINIDEESTGEIPMNKMELLLKQLSRRADYVFISAGGVECNVAINSALLGIPSSLVGTIGDDYFHLIFKDSLGFIERLDLSSMSVAVSNSAAIIVIQTMNENGERKKIKVFNYGVSEFLPWNTEIEVRLRKATMFFTSLFSANTSRTEPIWQKAVETAKALGKKVIINLGGIDTIPKERLSRIIGIISTRGDIIFSNEMESNFLRQKYDQDIVSTFSEVEFLIVTKEAKGCSIFCKGNETLIRIPSGKIPRPDEQIFEIGAGDAFCASYIFAILAGASPKQAGNFATRVSLIKIRYPESHLTRDNVNDIAMMIPIKS</sequence>
<keyword evidence="2" id="KW-0808">Transferase</keyword>
<evidence type="ECO:0000256" key="3">
    <source>
        <dbReference type="ARBA" id="ARBA00022777"/>
    </source>
</evidence>
<organism evidence="5 6">
    <name type="scientific">Candidatus Nealsonbacteria bacterium CG02_land_8_20_14_3_00_40_11</name>
    <dbReference type="NCBI Taxonomy" id="1974700"/>
    <lineage>
        <taxon>Bacteria</taxon>
        <taxon>Candidatus Nealsoniibacteriota</taxon>
    </lineage>
</organism>
<feature type="domain" description="Carbohydrate kinase PfkB" evidence="4">
    <location>
        <begin position="50"/>
        <end position="324"/>
    </location>
</feature>
<reference evidence="6" key="1">
    <citation type="submission" date="2017-09" db="EMBL/GenBank/DDBJ databases">
        <title>Depth-based differentiation of microbial function through sediment-hosted aquifers and enrichment of novel symbionts in the deep terrestrial subsurface.</title>
        <authorList>
            <person name="Probst A.J."/>
            <person name="Ladd B."/>
            <person name="Jarett J.K."/>
            <person name="Geller-Mcgrath D.E."/>
            <person name="Sieber C.M.K."/>
            <person name="Emerson J.B."/>
            <person name="Anantharaman K."/>
            <person name="Thomas B.C."/>
            <person name="Malmstrom R."/>
            <person name="Stieglmeier M."/>
            <person name="Klingl A."/>
            <person name="Woyke T."/>
            <person name="Ryan C.M."/>
            <person name="Banfield J.F."/>
        </authorList>
    </citation>
    <scope>NUCLEOTIDE SEQUENCE [LARGE SCALE GENOMIC DNA]</scope>
</reference>
<accession>A0A2M7D8S1</accession>
<dbReference type="InterPro" id="IPR050306">
    <property type="entry name" value="PfkB_Carbo_kinase"/>
</dbReference>
<dbReference type="GO" id="GO:0016301">
    <property type="term" value="F:kinase activity"/>
    <property type="evidence" value="ECO:0007669"/>
    <property type="project" value="UniProtKB-KW"/>
</dbReference>